<dbReference type="PANTHER" id="PTHR10663:SF108">
    <property type="entry name" value="BREFELDIN A-INHIBITED GUANINE NUCLEOTIDE-EXCHANGE PROTEIN 1"/>
    <property type="match status" value="1"/>
</dbReference>
<dbReference type="InterPro" id="IPR000904">
    <property type="entry name" value="Sec7_dom"/>
</dbReference>
<dbReference type="GO" id="GO:0005085">
    <property type="term" value="F:guanyl-nucleotide exchange factor activity"/>
    <property type="evidence" value="ECO:0007669"/>
    <property type="project" value="UniProtKB-KW"/>
</dbReference>
<feature type="region of interest" description="Disordered" evidence="9">
    <location>
        <begin position="281"/>
        <end position="319"/>
    </location>
</feature>
<dbReference type="GO" id="GO:0032012">
    <property type="term" value="P:regulation of ARF protein signal transduction"/>
    <property type="evidence" value="ECO:0007669"/>
    <property type="project" value="InterPro"/>
</dbReference>
<evidence type="ECO:0000256" key="6">
    <source>
        <dbReference type="ARBA" id="ARBA00022658"/>
    </source>
</evidence>
<dbReference type="InterPro" id="IPR046455">
    <property type="entry name" value="Sec7/BIG1-like_C"/>
</dbReference>
<protein>
    <recommendedName>
        <fullName evidence="10">SEC7 domain-containing protein</fullName>
    </recommendedName>
</protein>
<dbReference type="InterPro" id="IPR032629">
    <property type="entry name" value="DCB_dom"/>
</dbReference>
<dbReference type="GO" id="GO:0005802">
    <property type="term" value="C:trans-Golgi network"/>
    <property type="evidence" value="ECO:0007669"/>
    <property type="project" value="TreeGrafter"/>
</dbReference>
<dbReference type="InterPro" id="IPR023394">
    <property type="entry name" value="Sec7_C_sf"/>
</dbReference>
<evidence type="ECO:0000259" key="10">
    <source>
        <dbReference type="PROSITE" id="PS50190"/>
    </source>
</evidence>
<reference evidence="12" key="1">
    <citation type="journal article" date="2017" name="Plant J.">
        <title>The pomegranate (Punica granatum L.) genome and the genomics of punicalagin biosynthesis.</title>
        <authorList>
            <person name="Qin G."/>
            <person name="Xu C."/>
            <person name="Ming R."/>
            <person name="Tang H."/>
            <person name="Guyot R."/>
            <person name="Kramer E.M."/>
            <person name="Hu Y."/>
            <person name="Yi X."/>
            <person name="Qi Y."/>
            <person name="Xu X."/>
            <person name="Gao Z."/>
            <person name="Pan H."/>
            <person name="Jian J."/>
            <person name="Tian Y."/>
            <person name="Yue Z."/>
            <person name="Xu Y."/>
        </authorList>
    </citation>
    <scope>NUCLEOTIDE SEQUENCE [LARGE SCALE GENOMIC DNA]</scope>
    <source>
        <strain evidence="12">cv. Dabenzi</strain>
    </source>
</reference>
<evidence type="ECO:0000256" key="7">
    <source>
        <dbReference type="ARBA" id="ARBA00022927"/>
    </source>
</evidence>
<dbReference type="InterPro" id="IPR016024">
    <property type="entry name" value="ARM-type_fold"/>
</dbReference>
<keyword evidence="4" id="KW-0813">Transport</keyword>
<dbReference type="Gene3D" id="1.10.220.20">
    <property type="match status" value="1"/>
</dbReference>
<evidence type="ECO:0000256" key="5">
    <source>
        <dbReference type="ARBA" id="ARBA00022490"/>
    </source>
</evidence>
<dbReference type="Pfam" id="PF09324">
    <property type="entry name" value="Sec7-like_HDS"/>
    <property type="match status" value="1"/>
</dbReference>
<evidence type="ECO:0000256" key="2">
    <source>
        <dbReference type="ARBA" id="ARBA00004514"/>
    </source>
</evidence>
<accession>A0A218X6Y4</accession>
<comment type="subcellular location">
    <subcellularLocation>
        <location evidence="2">Cytoplasm</location>
        <location evidence="2">Cytosol</location>
    </subcellularLocation>
    <subcellularLocation>
        <location evidence="1">Membrane</location>
        <topology evidence="1">Peripheral membrane protein</topology>
        <orientation evidence="1">Cytoplasmic side</orientation>
    </subcellularLocation>
</comment>
<organism evidence="11 12">
    <name type="scientific">Punica granatum</name>
    <name type="common">Pomegranate</name>
    <dbReference type="NCBI Taxonomy" id="22663"/>
    <lineage>
        <taxon>Eukaryota</taxon>
        <taxon>Viridiplantae</taxon>
        <taxon>Streptophyta</taxon>
        <taxon>Embryophyta</taxon>
        <taxon>Tracheophyta</taxon>
        <taxon>Spermatophyta</taxon>
        <taxon>Magnoliopsida</taxon>
        <taxon>eudicotyledons</taxon>
        <taxon>Gunneridae</taxon>
        <taxon>Pentapetalae</taxon>
        <taxon>rosids</taxon>
        <taxon>malvids</taxon>
        <taxon>Myrtales</taxon>
        <taxon>Lythraceae</taxon>
        <taxon>Punica</taxon>
    </lineage>
</organism>
<dbReference type="GO" id="GO:0015031">
    <property type="term" value="P:protein transport"/>
    <property type="evidence" value="ECO:0007669"/>
    <property type="project" value="UniProtKB-KW"/>
</dbReference>
<dbReference type="Gene3D" id="1.10.1000.11">
    <property type="entry name" value="Arf Nucleotide-binding Site Opener,domain 2"/>
    <property type="match status" value="1"/>
</dbReference>
<keyword evidence="8" id="KW-0472">Membrane</keyword>
<dbReference type="SUPFAM" id="SSF48425">
    <property type="entry name" value="Sec7 domain"/>
    <property type="match status" value="1"/>
</dbReference>
<gene>
    <name evidence="11" type="ORF">CDL15_Pgr019798</name>
</gene>
<dbReference type="Pfam" id="PF20252">
    <property type="entry name" value="BIG2_C"/>
    <property type="match status" value="1"/>
</dbReference>
<comment type="subunit">
    <text evidence="3">Homodimer.</text>
</comment>
<dbReference type="InterPro" id="IPR035999">
    <property type="entry name" value="Sec7_dom_sf"/>
</dbReference>
<dbReference type="EMBL" id="MTKT01002229">
    <property type="protein sequence ID" value="OWM80518.1"/>
    <property type="molecule type" value="Genomic_DNA"/>
</dbReference>
<dbReference type="InterPro" id="IPR011989">
    <property type="entry name" value="ARM-like"/>
</dbReference>
<dbReference type="PANTHER" id="PTHR10663">
    <property type="entry name" value="GUANYL-NUCLEOTIDE EXCHANGE FACTOR"/>
    <property type="match status" value="1"/>
</dbReference>
<feature type="region of interest" description="Disordered" evidence="9">
    <location>
        <begin position="538"/>
        <end position="571"/>
    </location>
</feature>
<dbReference type="CDD" id="cd00171">
    <property type="entry name" value="Sec7"/>
    <property type="match status" value="1"/>
</dbReference>
<comment type="caution">
    <text evidence="11">The sequence shown here is derived from an EMBL/GenBank/DDBJ whole genome shotgun (WGS) entry which is preliminary data.</text>
</comment>
<dbReference type="FunFam" id="1.10.220.20:FF:000002">
    <property type="entry name" value="Brefeldin A-inhibited guanine nucleotide-exchange protein 1"/>
    <property type="match status" value="1"/>
</dbReference>
<dbReference type="Pfam" id="PF01369">
    <property type="entry name" value="Sec7"/>
    <property type="match status" value="1"/>
</dbReference>
<feature type="compositionally biased region" description="Polar residues" evidence="9">
    <location>
        <begin position="550"/>
        <end position="560"/>
    </location>
</feature>
<evidence type="ECO:0000256" key="9">
    <source>
        <dbReference type="SAM" id="MobiDB-lite"/>
    </source>
</evidence>
<name>A0A218X6Y4_PUNGR</name>
<dbReference type="GO" id="GO:0005829">
    <property type="term" value="C:cytosol"/>
    <property type="evidence" value="ECO:0007669"/>
    <property type="project" value="UniProtKB-SubCell"/>
</dbReference>
<dbReference type="PROSITE" id="PS50190">
    <property type="entry name" value="SEC7"/>
    <property type="match status" value="1"/>
</dbReference>
<evidence type="ECO:0000313" key="12">
    <source>
        <dbReference type="Proteomes" id="UP000197138"/>
    </source>
</evidence>
<dbReference type="SMART" id="SM00222">
    <property type="entry name" value="Sec7"/>
    <property type="match status" value="1"/>
</dbReference>
<feature type="region of interest" description="Disordered" evidence="9">
    <location>
        <begin position="969"/>
        <end position="988"/>
    </location>
</feature>
<keyword evidence="5" id="KW-0963">Cytoplasm</keyword>
<dbReference type="Gene3D" id="1.25.10.10">
    <property type="entry name" value="Leucine-rich Repeat Variant"/>
    <property type="match status" value="1"/>
</dbReference>
<dbReference type="FunFam" id="1.10.1000.11:FF:000005">
    <property type="entry name" value="Brefeldin A-inhibited guanine nucleotide-exchange 1"/>
    <property type="match status" value="1"/>
</dbReference>
<dbReference type="SUPFAM" id="SSF48371">
    <property type="entry name" value="ARM repeat"/>
    <property type="match status" value="1"/>
</dbReference>
<feature type="domain" description="SEC7" evidence="10">
    <location>
        <begin position="584"/>
        <end position="771"/>
    </location>
</feature>
<dbReference type="Proteomes" id="UP000197138">
    <property type="component" value="Unassembled WGS sequence"/>
</dbReference>
<dbReference type="GO" id="GO:0016020">
    <property type="term" value="C:membrane"/>
    <property type="evidence" value="ECO:0007669"/>
    <property type="project" value="UniProtKB-SubCell"/>
</dbReference>
<dbReference type="Pfam" id="PF16213">
    <property type="entry name" value="DCB"/>
    <property type="match status" value="1"/>
</dbReference>
<evidence type="ECO:0000256" key="8">
    <source>
        <dbReference type="ARBA" id="ARBA00023136"/>
    </source>
</evidence>
<keyword evidence="6" id="KW-0344">Guanine-nucleotide releasing factor</keyword>
<dbReference type="InterPro" id="IPR032691">
    <property type="entry name" value="Mon2/Sec7/BIG1-like_HUS"/>
</dbReference>
<dbReference type="Pfam" id="PF12783">
    <property type="entry name" value="Sec7-like_HUS"/>
    <property type="match status" value="1"/>
</dbReference>
<proteinExistence type="predicted"/>
<evidence type="ECO:0000256" key="4">
    <source>
        <dbReference type="ARBA" id="ARBA00022448"/>
    </source>
</evidence>
<sequence>MIRFLVFSVRRLCGCSFDRDEFLGVCNNSCASQALGGQSSCGRAIGPSLDKIIKNAAWRKHSAIVAACKSALDRLETLPASAPTDPASPLLGLSLADANLVLHPLVLALEAAYGKIAEPALECAFKLFSLNLVHADIADCGDQPSAILRLIQAVCKSGGIGEEAVELAVLRVLLSAVRSPCVLIRGDCLVHIVKTCYNVYLGGQNGTNQICAKSVLAQIVVIVFARTEADSLDVRFKTVSVSELLEFADKNLNEGSSIQFCQNFLNEVVDANDGAAENKNLEFSLPTESQNGDASVPKEDDKGEAGNGELNDGPKSVDGTSKIREDGFLLFKNLCKLSMKFSSQDQSDDQILLRGKIVSLELLKVIMDNGGPIWRTNERFLSAVKQFLCLSLLKNSALSVMSIFQLQCSIFMNLLTKFRSGLKAEIGIFFPMLVLRVLENVLQPSFLQKMTVLNLLEKISQDPQIIIDVFVNYDCDVDSPNIFERTVNGLLKTALGPPAGSATTLSPAQDVTFRHESVKCLVRIIKSMGSWMDQQLIVGDLNPPRGPEGDNSTENHSTPNGEDGTAQDFDIHTDGNSEFYDAVTLEQRRAYKIELQKGITLFNRKPSKGIDFLISAKKIGGSPEDVAAFLKNTSGLSETMIGDYLGDRDDFPLKVMHAYVDSFNFKGKDFGEAIRFFLRGFKLPGEAQKIDRIMEKFAERYCKCNPNSFTSADTAYVLAYSVILLNTDAHNNMVKDKMSKADFIRNNRGIDDGKDLPEEFLSTLYDQIVKNEIKMSSDTSAQQSKQANSLNKLLGLDGILNLVIGKQTEEKALGANGLLIRHIQEQFKAKSGKSESIYHSVTDVAILRFMVEVCWGPMLAAFSVTLDQSDDRLATAQCLQGFRYAVHVTAVMGMQTQRDAFMTSIAKFTYLHCAADMKQKNVDAVKAIISIAIEDGNYLQEAWEHILTCLSRIEHLQLLGEGAPTDASFLTSSNAETQEKTPKSGLTSLKKKGTMQNPAVMAVVRGGSYDSTTVGINASGSGLVTPEQINNFISNLNLLDQQIGNFELNHVFAHSQRLNSEAIVAFVRALCKVSMSELQSPTDPRVFCLTKLVEIAHYNMNRIRLVWSRIWNVLSDFFVSVGLSENLSVAIFVMDSLRQLAMKFLEREELANYNFQNEFLRPFVIIMQKSASAEIRELIVRCISQMVLSRVNNVKSGWKSVFLVFTAAAADERKNIVLLAFETMEKIVREYFTYITETETTTFTDCVRCLLAFTTSRFNSDVSLNAIAFLRFCAVKLAEDGFISNKKSKSEGSEAGEVAVHSQALEDKDENASFWVPLLAGLAKLTSDSRLAIRKSSLEVLFNILKDHGPLFSSQFWNAIYISVIIPIFNSNSDKGKSQRGDEDSTLSTVRSSQVEGISWDSETSSVAAQCLVDLFVTFFDVVRDQLSSVVMVLMGFIKNPVQGTASTGVAATVRLAEDLGSQLSDDEWRQIFAGLKEAAESMVPGFLKLLGTMESVSLTGGSQSADGEFNSDHGLSNDDIEDDSLQTAAYVISRMKSHIAVQLLIQQVVSDLYRLHPKSLSKDNVAIVLALFSSISSHAHWLNSEKALLRKLQRACSVLELSDPPAVHFENESHQNYLNFLKTLLSDFPVLSTDMDIKCRLVELCVEVLQIYLGCMGTIVQAGPADPRPTVCWILPLGAAVKEELAARTSLLVSALKVFTSFDRDTFRRHVSKFFPLLVDLLRSEHSSGEVQLILTNIFQSCIGPLIME</sequence>
<evidence type="ECO:0000256" key="3">
    <source>
        <dbReference type="ARBA" id="ARBA00011738"/>
    </source>
</evidence>
<dbReference type="InterPro" id="IPR015403">
    <property type="entry name" value="Mon2/Sec7/BIG1-like_HDS"/>
</dbReference>
<keyword evidence="7" id="KW-0653">Protein transport</keyword>
<evidence type="ECO:0000256" key="1">
    <source>
        <dbReference type="ARBA" id="ARBA00004287"/>
    </source>
</evidence>
<evidence type="ECO:0000313" key="11">
    <source>
        <dbReference type="EMBL" id="OWM80518.1"/>
    </source>
</evidence>